<dbReference type="InterPro" id="IPR024442">
    <property type="entry name" value="Transposase_Zn_ribbon"/>
</dbReference>
<evidence type="ECO:0000313" key="3">
    <source>
        <dbReference type="Proteomes" id="UP000306416"/>
    </source>
</evidence>
<dbReference type="EMBL" id="SRSC01000001">
    <property type="protein sequence ID" value="TGU74811.1"/>
    <property type="molecule type" value="Genomic_DNA"/>
</dbReference>
<organism evidence="2 3">
    <name type="scientific">Geomonas terrae</name>
    <dbReference type="NCBI Taxonomy" id="2562681"/>
    <lineage>
        <taxon>Bacteria</taxon>
        <taxon>Pseudomonadati</taxon>
        <taxon>Thermodesulfobacteriota</taxon>
        <taxon>Desulfuromonadia</taxon>
        <taxon>Geobacterales</taxon>
        <taxon>Geobacteraceae</taxon>
        <taxon>Geomonas</taxon>
    </lineage>
</organism>
<gene>
    <name evidence="2" type="ORF">E4633_04950</name>
</gene>
<dbReference type="Pfam" id="PF12760">
    <property type="entry name" value="Zn_ribbon_IS1595"/>
    <property type="match status" value="1"/>
</dbReference>
<sequence length="89" mass="10067">MAQNRIQFQKGLSLPDFLRDFGTEEQCVTALEQMRWPQGFACPTCGSSRFCVVYHGKVKTCQCKSCHSQTTVTSGTIFHSSKLPLTIWF</sequence>
<evidence type="ECO:0000313" key="2">
    <source>
        <dbReference type="EMBL" id="TGU74811.1"/>
    </source>
</evidence>
<keyword evidence="3" id="KW-1185">Reference proteome</keyword>
<comment type="caution">
    <text evidence="2">The sequence shown here is derived from an EMBL/GenBank/DDBJ whole genome shotgun (WGS) entry which is preliminary data.</text>
</comment>
<name>A0A4S1CLZ4_9BACT</name>
<accession>A0A4S1CLZ4</accession>
<reference evidence="2 3" key="1">
    <citation type="submission" date="2019-04" db="EMBL/GenBank/DDBJ databases">
        <title>Geobacter oryzae sp. nov., ferric-reducing bacteria isolated from paddy soil.</title>
        <authorList>
            <person name="Xu Z."/>
            <person name="Masuda Y."/>
            <person name="Itoh H."/>
            <person name="Senoo K."/>
        </authorList>
    </citation>
    <scope>NUCLEOTIDE SEQUENCE [LARGE SCALE GENOMIC DNA]</scope>
    <source>
        <strain evidence="2 3">Red111</strain>
    </source>
</reference>
<proteinExistence type="predicted"/>
<protein>
    <submittedName>
        <fullName evidence="2">IS1595 family transposase</fullName>
    </submittedName>
</protein>
<feature type="domain" description="Transposase zinc-ribbon" evidence="1">
    <location>
        <begin position="22"/>
        <end position="69"/>
    </location>
</feature>
<dbReference type="Proteomes" id="UP000306416">
    <property type="component" value="Unassembled WGS sequence"/>
</dbReference>
<dbReference type="AlphaFoldDB" id="A0A4S1CLZ4"/>
<evidence type="ECO:0000259" key="1">
    <source>
        <dbReference type="Pfam" id="PF12760"/>
    </source>
</evidence>